<dbReference type="STRING" id="1450648.CLORY_09730"/>
<dbReference type="SMART" id="SM00936">
    <property type="entry name" value="PBP5_C"/>
    <property type="match status" value="1"/>
</dbReference>
<evidence type="ECO:0000256" key="2">
    <source>
        <dbReference type="ARBA" id="ARBA00004752"/>
    </source>
</evidence>
<keyword evidence="8 19" id="KW-0378">Hydrolase</keyword>
<dbReference type="Pfam" id="PF00768">
    <property type="entry name" value="Peptidase_S11"/>
    <property type="match status" value="1"/>
</dbReference>
<evidence type="ECO:0000259" key="18">
    <source>
        <dbReference type="SMART" id="SM00936"/>
    </source>
</evidence>
<dbReference type="AlphaFoldDB" id="A0A1V4IV55"/>
<name>A0A1V4IV55_9CLOT</name>
<evidence type="ECO:0000256" key="10">
    <source>
        <dbReference type="ARBA" id="ARBA00022984"/>
    </source>
</evidence>
<keyword evidence="7 17" id="KW-0732">Signal</keyword>
<dbReference type="PANTHER" id="PTHR21581:SF33">
    <property type="entry name" value="D-ALANYL-D-ALANINE CARBOXYPEPTIDASE DACB"/>
    <property type="match status" value="1"/>
</dbReference>
<dbReference type="Pfam" id="PF07943">
    <property type="entry name" value="PBP5_C"/>
    <property type="match status" value="1"/>
</dbReference>
<evidence type="ECO:0000256" key="9">
    <source>
        <dbReference type="ARBA" id="ARBA00022960"/>
    </source>
</evidence>
<dbReference type="GO" id="GO:0009252">
    <property type="term" value="P:peptidoglycan biosynthetic process"/>
    <property type="evidence" value="ECO:0007669"/>
    <property type="project" value="UniProtKB-UniPathway"/>
</dbReference>
<reference evidence="19 20" key="1">
    <citation type="submission" date="2017-03" db="EMBL/GenBank/DDBJ databases">
        <title>Genome sequence of Clostridium oryzae DSM 28571.</title>
        <authorList>
            <person name="Poehlein A."/>
            <person name="Daniel R."/>
        </authorList>
    </citation>
    <scope>NUCLEOTIDE SEQUENCE [LARGE SCALE GENOMIC DNA]</scope>
    <source>
        <strain evidence="19 20">DSM 28571</strain>
    </source>
</reference>
<dbReference type="GO" id="GO:0006508">
    <property type="term" value="P:proteolysis"/>
    <property type="evidence" value="ECO:0007669"/>
    <property type="project" value="UniProtKB-KW"/>
</dbReference>
<feature type="active site" description="Proton acceptor" evidence="13">
    <location>
        <position position="66"/>
    </location>
</feature>
<feature type="signal peptide" evidence="17">
    <location>
        <begin position="1"/>
        <end position="24"/>
    </location>
</feature>
<dbReference type="RefSeq" id="WP_079422401.1">
    <property type="nucleotide sequence ID" value="NZ_MZGV01000007.1"/>
</dbReference>
<evidence type="ECO:0000256" key="4">
    <source>
        <dbReference type="ARBA" id="ARBA00012448"/>
    </source>
</evidence>
<organism evidence="19 20">
    <name type="scientific">Clostridium oryzae</name>
    <dbReference type="NCBI Taxonomy" id="1450648"/>
    <lineage>
        <taxon>Bacteria</taxon>
        <taxon>Bacillati</taxon>
        <taxon>Bacillota</taxon>
        <taxon>Clostridia</taxon>
        <taxon>Eubacteriales</taxon>
        <taxon>Clostridiaceae</taxon>
        <taxon>Clostridium</taxon>
    </lineage>
</organism>
<evidence type="ECO:0000256" key="1">
    <source>
        <dbReference type="ARBA" id="ARBA00003217"/>
    </source>
</evidence>
<dbReference type="InterPro" id="IPR012907">
    <property type="entry name" value="Peptidase_S11_C"/>
</dbReference>
<feature type="domain" description="Peptidase S11 D-Ala-D-Ala carboxypeptidase A C-terminal" evidence="18">
    <location>
        <begin position="281"/>
        <end position="371"/>
    </location>
</feature>
<feature type="transmembrane region" description="Helical" evidence="16">
    <location>
        <begin position="387"/>
        <end position="406"/>
    </location>
</feature>
<dbReference type="InterPro" id="IPR001967">
    <property type="entry name" value="Peptidase_S11_N"/>
</dbReference>
<dbReference type="EC" id="3.4.16.4" evidence="4"/>
<comment type="pathway">
    <text evidence="2">Cell wall biogenesis; peptidoglycan biosynthesis.</text>
</comment>
<evidence type="ECO:0000256" key="11">
    <source>
        <dbReference type="ARBA" id="ARBA00023316"/>
    </source>
</evidence>
<comment type="catalytic activity">
    <reaction evidence="12">
        <text>Preferential cleavage: (Ac)2-L-Lys-D-Ala-|-D-Ala. Also transpeptidation of peptidyl-alanyl moieties that are N-acyl substituents of D-alanine.</text>
        <dbReference type="EC" id="3.4.16.4"/>
    </reaction>
</comment>
<keyword evidence="10" id="KW-0573">Peptidoglycan synthesis</keyword>
<evidence type="ECO:0000256" key="8">
    <source>
        <dbReference type="ARBA" id="ARBA00022801"/>
    </source>
</evidence>
<evidence type="ECO:0000256" key="16">
    <source>
        <dbReference type="SAM" id="Phobius"/>
    </source>
</evidence>
<evidence type="ECO:0000256" key="7">
    <source>
        <dbReference type="ARBA" id="ARBA00022729"/>
    </source>
</evidence>
<dbReference type="PANTHER" id="PTHR21581">
    <property type="entry name" value="D-ALANYL-D-ALANINE CARBOXYPEPTIDASE"/>
    <property type="match status" value="1"/>
</dbReference>
<keyword evidence="16" id="KW-0472">Membrane</keyword>
<dbReference type="InterPro" id="IPR015956">
    <property type="entry name" value="Peniciliin-bd_prot_C_sf"/>
</dbReference>
<comment type="function">
    <text evidence="1">Removes C-terminal D-alanyl residues from sugar-peptide cell wall precursors.</text>
</comment>
<feature type="active site" description="Acyl-ester intermediate" evidence="13">
    <location>
        <position position="63"/>
    </location>
</feature>
<gene>
    <name evidence="19" type="primary">dacF_1</name>
    <name evidence="19" type="ORF">CLORY_09730</name>
</gene>
<evidence type="ECO:0000256" key="5">
    <source>
        <dbReference type="ARBA" id="ARBA00022645"/>
    </source>
</evidence>
<comment type="similarity">
    <text evidence="3 15">Belongs to the peptidase S11 family.</text>
</comment>
<protein>
    <recommendedName>
        <fullName evidence="4">serine-type D-Ala-D-Ala carboxypeptidase</fullName>
        <ecNumber evidence="4">3.4.16.4</ecNumber>
    </recommendedName>
</protein>
<dbReference type="GO" id="GO:0009002">
    <property type="term" value="F:serine-type D-Ala-D-Ala carboxypeptidase activity"/>
    <property type="evidence" value="ECO:0007669"/>
    <property type="project" value="UniProtKB-EC"/>
</dbReference>
<dbReference type="InterPro" id="IPR012338">
    <property type="entry name" value="Beta-lactam/transpept-like"/>
</dbReference>
<dbReference type="PRINTS" id="PR00725">
    <property type="entry name" value="DADACBPTASE1"/>
</dbReference>
<keyword evidence="16" id="KW-0812">Transmembrane</keyword>
<proteinExistence type="inferred from homology"/>
<comment type="caution">
    <text evidence="19">The sequence shown here is derived from an EMBL/GenBank/DDBJ whole genome shotgun (WGS) entry which is preliminary data.</text>
</comment>
<feature type="active site" evidence="13">
    <location>
        <position position="118"/>
    </location>
</feature>
<evidence type="ECO:0000256" key="13">
    <source>
        <dbReference type="PIRSR" id="PIRSR618044-1"/>
    </source>
</evidence>
<evidence type="ECO:0000256" key="6">
    <source>
        <dbReference type="ARBA" id="ARBA00022670"/>
    </source>
</evidence>
<keyword evidence="5 19" id="KW-0121">Carboxypeptidase</keyword>
<evidence type="ECO:0000256" key="15">
    <source>
        <dbReference type="RuleBase" id="RU004016"/>
    </source>
</evidence>
<evidence type="ECO:0000313" key="20">
    <source>
        <dbReference type="Proteomes" id="UP000190080"/>
    </source>
</evidence>
<dbReference type="Proteomes" id="UP000190080">
    <property type="component" value="Unassembled WGS sequence"/>
</dbReference>
<dbReference type="OrthoDB" id="9791132at2"/>
<dbReference type="InterPro" id="IPR018044">
    <property type="entry name" value="Peptidase_S11"/>
</dbReference>
<evidence type="ECO:0000256" key="17">
    <source>
        <dbReference type="SAM" id="SignalP"/>
    </source>
</evidence>
<dbReference type="Gene3D" id="3.40.710.10">
    <property type="entry name" value="DD-peptidase/beta-lactamase superfamily"/>
    <property type="match status" value="1"/>
</dbReference>
<keyword evidence="20" id="KW-1185">Reference proteome</keyword>
<evidence type="ECO:0000256" key="14">
    <source>
        <dbReference type="PIRSR" id="PIRSR618044-2"/>
    </source>
</evidence>
<keyword evidence="11" id="KW-0961">Cell wall biogenesis/degradation</keyword>
<evidence type="ECO:0000256" key="3">
    <source>
        <dbReference type="ARBA" id="ARBA00007164"/>
    </source>
</evidence>
<keyword evidence="6" id="KW-0645">Protease</keyword>
<feature type="chain" id="PRO_5012212112" description="serine-type D-Ala-D-Ala carboxypeptidase" evidence="17">
    <location>
        <begin position="25"/>
        <end position="425"/>
    </location>
</feature>
<dbReference type="SUPFAM" id="SSF56601">
    <property type="entry name" value="beta-lactamase/transpeptidase-like"/>
    <property type="match status" value="1"/>
</dbReference>
<evidence type="ECO:0000256" key="12">
    <source>
        <dbReference type="ARBA" id="ARBA00034000"/>
    </source>
</evidence>
<feature type="binding site" evidence="14">
    <location>
        <position position="231"/>
    </location>
    <ligand>
        <name>substrate</name>
    </ligand>
</feature>
<keyword evidence="16" id="KW-1133">Transmembrane helix</keyword>
<dbReference type="GO" id="GO:0008360">
    <property type="term" value="P:regulation of cell shape"/>
    <property type="evidence" value="ECO:0007669"/>
    <property type="project" value="UniProtKB-KW"/>
</dbReference>
<sequence length="425" mass="47412">MKKSISSILLTLFLVTNIPNVTYAKNKQNKLPVPEARSAVLMDADSGEILYSKNKDKAYPPASTTKILTTLLTLEKGNLDDVITVGKKPPYAEGSSISLRIGEKAKVIDILYGLNLQSGNDCAEALAEYISGTQKKFVKLMNKRAKELGCTDSNFVNPSGLYNKNHIASAKDLALIYRELIKHPEYFEIATTLTHKMSKNNKCKVTRYIWNKNRMVRNGTAFYYKYAVGGKLGYTVQSHHSYVAVAKKGGRTLIVTLVNSKSTFGYYGDAKNLFEYGFKNYSTKELFKKDDKLSDIKIGNSVKLTALAGDNFYYSIKKSSNNTSPNYTLNYDKKSLAGKTINSGDKIGTIVVKDGSNKTIIPLLSGSSYKPPKNPAPGNVVKSHKNVLGFSLGLILLAALVLFYRFRIRRNRRRYNGYTDYSNYR</sequence>
<dbReference type="GO" id="GO:0071555">
    <property type="term" value="P:cell wall organization"/>
    <property type="evidence" value="ECO:0007669"/>
    <property type="project" value="UniProtKB-KW"/>
</dbReference>
<keyword evidence="9" id="KW-0133">Cell shape</keyword>
<dbReference type="UniPathway" id="UPA00219"/>
<dbReference type="SUPFAM" id="SSF69189">
    <property type="entry name" value="Penicillin-binding protein associated domain"/>
    <property type="match status" value="1"/>
</dbReference>
<evidence type="ECO:0000313" key="19">
    <source>
        <dbReference type="EMBL" id="OPJ63789.1"/>
    </source>
</evidence>
<accession>A0A1V4IV55</accession>
<dbReference type="EMBL" id="MZGV01000007">
    <property type="protein sequence ID" value="OPJ63789.1"/>
    <property type="molecule type" value="Genomic_DNA"/>
</dbReference>